<dbReference type="Proteomes" id="UP000567795">
    <property type="component" value="Unassembled WGS sequence"/>
</dbReference>
<organism evidence="2 3">
    <name type="scientific">Allostreptomyces psammosilenae</name>
    <dbReference type="NCBI Taxonomy" id="1892865"/>
    <lineage>
        <taxon>Bacteria</taxon>
        <taxon>Bacillati</taxon>
        <taxon>Actinomycetota</taxon>
        <taxon>Actinomycetes</taxon>
        <taxon>Kitasatosporales</taxon>
        <taxon>Streptomycetaceae</taxon>
        <taxon>Allostreptomyces</taxon>
    </lineage>
</organism>
<evidence type="ECO:0000256" key="1">
    <source>
        <dbReference type="SAM" id="Phobius"/>
    </source>
</evidence>
<reference evidence="2 3" key="1">
    <citation type="submission" date="2020-07" db="EMBL/GenBank/DDBJ databases">
        <title>Sequencing the genomes of 1000 actinobacteria strains.</title>
        <authorList>
            <person name="Klenk H.-P."/>
        </authorList>
    </citation>
    <scope>NUCLEOTIDE SEQUENCE [LARGE SCALE GENOMIC DNA]</scope>
    <source>
        <strain evidence="2 3">DSM 42178</strain>
    </source>
</reference>
<proteinExistence type="predicted"/>
<keyword evidence="1" id="KW-0812">Transmembrane</keyword>
<keyword evidence="1" id="KW-0472">Membrane</keyword>
<keyword evidence="1" id="KW-1133">Transmembrane helix</keyword>
<protein>
    <submittedName>
        <fullName evidence="2">Uncharacterized protein</fullName>
    </submittedName>
</protein>
<name>A0A853A2X9_9ACTN</name>
<comment type="caution">
    <text evidence="2">The sequence shown here is derived from an EMBL/GenBank/DDBJ whole genome shotgun (WGS) entry which is preliminary data.</text>
</comment>
<accession>A0A853A2X9</accession>
<dbReference type="EMBL" id="JACBZD010000001">
    <property type="protein sequence ID" value="NYI04828.1"/>
    <property type="molecule type" value="Genomic_DNA"/>
</dbReference>
<feature type="transmembrane region" description="Helical" evidence="1">
    <location>
        <begin position="6"/>
        <end position="28"/>
    </location>
</feature>
<evidence type="ECO:0000313" key="2">
    <source>
        <dbReference type="EMBL" id="NYI04828.1"/>
    </source>
</evidence>
<evidence type="ECO:0000313" key="3">
    <source>
        <dbReference type="Proteomes" id="UP000567795"/>
    </source>
</evidence>
<keyword evidence="3" id="KW-1185">Reference proteome</keyword>
<gene>
    <name evidence="2" type="ORF">FHU37_001771</name>
</gene>
<sequence>MTPMRTMFTAYLVLILGGLAYFVAVGLMQR</sequence>
<dbReference type="AlphaFoldDB" id="A0A853A2X9"/>